<reference evidence="1 2" key="1">
    <citation type="journal article" date="2018" name="BMC Genomics">
        <title>Comparative genome analyses reveal sequence features reflecting distinct modes of host-adaptation between dicot and monocot powdery mildew.</title>
        <authorList>
            <person name="Wu Y."/>
            <person name="Ma X."/>
            <person name="Pan Z."/>
            <person name="Kale S.D."/>
            <person name="Song Y."/>
            <person name="King H."/>
            <person name="Zhang Q."/>
            <person name="Presley C."/>
            <person name="Deng X."/>
            <person name="Wei C.I."/>
            <person name="Xiao S."/>
        </authorList>
    </citation>
    <scope>NUCLEOTIDE SEQUENCE [LARGE SCALE GENOMIC DNA]</scope>
    <source>
        <strain evidence="1">UMSG1</strain>
    </source>
</reference>
<protein>
    <submittedName>
        <fullName evidence="1">Uncharacterized protein</fullName>
    </submittedName>
</protein>
<gene>
    <name evidence="1" type="ORF">GcM1_244079</name>
</gene>
<organism evidence="1 2">
    <name type="scientific">Golovinomyces cichoracearum</name>
    <dbReference type="NCBI Taxonomy" id="62708"/>
    <lineage>
        <taxon>Eukaryota</taxon>
        <taxon>Fungi</taxon>
        <taxon>Dikarya</taxon>
        <taxon>Ascomycota</taxon>
        <taxon>Pezizomycotina</taxon>
        <taxon>Leotiomycetes</taxon>
        <taxon>Erysiphales</taxon>
        <taxon>Erysiphaceae</taxon>
        <taxon>Golovinomyces</taxon>
    </lineage>
</organism>
<dbReference type="AlphaFoldDB" id="A0A420IFY2"/>
<proteinExistence type="predicted"/>
<dbReference type="Proteomes" id="UP000285326">
    <property type="component" value="Unassembled WGS sequence"/>
</dbReference>
<comment type="caution">
    <text evidence="1">The sequence shown here is derived from an EMBL/GenBank/DDBJ whole genome shotgun (WGS) entry which is preliminary data.</text>
</comment>
<dbReference type="EMBL" id="MCBS01024449">
    <property type="protein sequence ID" value="RKF73402.1"/>
    <property type="molecule type" value="Genomic_DNA"/>
</dbReference>
<accession>A0A420IFY2</accession>
<evidence type="ECO:0000313" key="2">
    <source>
        <dbReference type="Proteomes" id="UP000285326"/>
    </source>
</evidence>
<evidence type="ECO:0000313" key="1">
    <source>
        <dbReference type="EMBL" id="RKF73402.1"/>
    </source>
</evidence>
<sequence>MVINFLAEVKFPNTAATSCFLTLQPLVGFVPASLHTLSFRLALHDRIASIPIESINLELEPEPITSISYLLSQFSRQIANFIWKLRNDLYH</sequence>
<name>A0A420IFY2_9PEZI</name>